<dbReference type="Proteomes" id="UP001476798">
    <property type="component" value="Unassembled WGS sequence"/>
</dbReference>
<feature type="compositionally biased region" description="Basic and acidic residues" evidence="1">
    <location>
        <begin position="189"/>
        <end position="198"/>
    </location>
</feature>
<keyword evidence="3" id="KW-1185">Reference proteome</keyword>
<name>A0ABV0MHF8_9TELE</name>
<feature type="region of interest" description="Disordered" evidence="1">
    <location>
        <begin position="138"/>
        <end position="204"/>
    </location>
</feature>
<dbReference type="EMBL" id="JAHRIO010000112">
    <property type="protein sequence ID" value="MEQ2157557.1"/>
    <property type="molecule type" value="Genomic_DNA"/>
</dbReference>
<accession>A0ABV0MHF8</accession>
<evidence type="ECO:0000313" key="3">
    <source>
        <dbReference type="Proteomes" id="UP001476798"/>
    </source>
</evidence>
<evidence type="ECO:0000313" key="2">
    <source>
        <dbReference type="EMBL" id="MEQ2157557.1"/>
    </source>
</evidence>
<reference evidence="2 3" key="1">
    <citation type="submission" date="2021-06" db="EMBL/GenBank/DDBJ databases">
        <authorList>
            <person name="Palmer J.M."/>
        </authorList>
    </citation>
    <scope>NUCLEOTIDE SEQUENCE [LARGE SCALE GENOMIC DNA]</scope>
    <source>
        <strain evidence="2 3">GA_2019</strain>
        <tissue evidence="2">Muscle</tissue>
    </source>
</reference>
<organism evidence="2 3">
    <name type="scientific">Goodea atripinnis</name>
    <dbReference type="NCBI Taxonomy" id="208336"/>
    <lineage>
        <taxon>Eukaryota</taxon>
        <taxon>Metazoa</taxon>
        <taxon>Chordata</taxon>
        <taxon>Craniata</taxon>
        <taxon>Vertebrata</taxon>
        <taxon>Euteleostomi</taxon>
        <taxon>Actinopterygii</taxon>
        <taxon>Neopterygii</taxon>
        <taxon>Teleostei</taxon>
        <taxon>Neoteleostei</taxon>
        <taxon>Acanthomorphata</taxon>
        <taxon>Ovalentaria</taxon>
        <taxon>Atherinomorphae</taxon>
        <taxon>Cyprinodontiformes</taxon>
        <taxon>Goodeidae</taxon>
        <taxon>Goodea</taxon>
    </lineage>
</organism>
<sequence length="204" mass="23158">MTNQTGSPQLLVPSSRTPFACSVPQNFHLEISLCRNAPSNLIPVYPLDIIHFTKRSHGFITTSHHLSVLGSVSLLIPQDPPDNFFLHICLIYSRCRSLCLQSHRHSSGRISLRPGPLHLPSNRDFFLFVQVHPLNASAHEDKEEARQQAEEGSYRRQEERWTMVDAKVVRRADGDSPMEGKLLQSIQDLDPHQIHHYDGQQTQG</sequence>
<comment type="caution">
    <text evidence="2">The sequence shown here is derived from an EMBL/GenBank/DDBJ whole genome shotgun (WGS) entry which is preliminary data.</text>
</comment>
<proteinExistence type="predicted"/>
<protein>
    <submittedName>
        <fullName evidence="2">Uncharacterized protein</fullName>
    </submittedName>
</protein>
<evidence type="ECO:0000256" key="1">
    <source>
        <dbReference type="SAM" id="MobiDB-lite"/>
    </source>
</evidence>
<gene>
    <name evidence="2" type="ORF">GOODEAATRI_003020</name>
</gene>
<feature type="compositionally biased region" description="Basic and acidic residues" evidence="1">
    <location>
        <begin position="138"/>
        <end position="174"/>
    </location>
</feature>